<evidence type="ECO:0000313" key="3">
    <source>
        <dbReference type="EMBL" id="KAB2813003.1"/>
    </source>
</evidence>
<dbReference type="EMBL" id="WBVM01000001">
    <property type="protein sequence ID" value="KAB2813003.1"/>
    <property type="molecule type" value="Genomic_DNA"/>
</dbReference>
<comment type="caution">
    <text evidence="3">The sequence shown here is derived from an EMBL/GenBank/DDBJ whole genome shotgun (WGS) entry which is preliminary data.</text>
</comment>
<dbReference type="Proteomes" id="UP000449906">
    <property type="component" value="Unassembled WGS sequence"/>
</dbReference>
<sequence>MTPSTALDQATVVAEAASALAGLDHDQLAPGEAVLVAAEIARAKALLDAALLEVTARLEETAAVQDQGWATTKDFLTHTLGGHKGSGGGLVRATKQLCELPDVRAALRAGEISLAQARTVATEVGTLPHEPELRATVAGRLLDLVRTQGHDASDLRAAFPDVVREVDPERSAIALDLARAKHERGAHHARFLSFAPDHLGGMRIRGYCTTEDAERVLTVLLPLSAPVTTEPESCGGRRIRPDDPLVDAAGLPSRRACPTPGCNHDGRDPRDHGVRLWDALVDACHRLSAADLLPHDHGARPRVVVTIDHASLRHEVVAAGRAPAGDLTSGRHLSAAAVRRLACDAEIIPAVLGSASRVLDLGRSQRLVTPALWQALVLRDRHCSFPGCRRLPLACDAHHVVHWADGGRTSLDNMALLCRHHHLLTHESPWTVTIDSATGRPTWTGPPVGPLGRVTVVPARAAPRRSPLVA</sequence>
<dbReference type="RefSeq" id="WP_151580319.1">
    <property type="nucleotide sequence ID" value="NZ_WBVM01000001.1"/>
</dbReference>
<protein>
    <submittedName>
        <fullName evidence="3">DUF222 domain-containing protein</fullName>
    </submittedName>
</protein>
<dbReference type="InterPro" id="IPR002711">
    <property type="entry name" value="HNH"/>
</dbReference>
<dbReference type="Pfam" id="PF01844">
    <property type="entry name" value="HNH"/>
    <property type="match status" value="1"/>
</dbReference>
<dbReference type="SMART" id="SM00507">
    <property type="entry name" value="HNHc"/>
    <property type="match status" value="1"/>
</dbReference>
<dbReference type="InterPro" id="IPR003870">
    <property type="entry name" value="DUF222"/>
</dbReference>
<dbReference type="Gene3D" id="1.10.30.50">
    <property type="match status" value="1"/>
</dbReference>
<dbReference type="CDD" id="cd00085">
    <property type="entry name" value="HNHc"/>
    <property type="match status" value="1"/>
</dbReference>
<dbReference type="GO" id="GO:0003676">
    <property type="term" value="F:nucleic acid binding"/>
    <property type="evidence" value="ECO:0007669"/>
    <property type="project" value="InterPro"/>
</dbReference>
<evidence type="ECO:0000256" key="1">
    <source>
        <dbReference type="ARBA" id="ARBA00023450"/>
    </source>
</evidence>
<accession>A0A7J5E4B1</accession>
<proteinExistence type="inferred from homology"/>
<dbReference type="GO" id="GO:0004519">
    <property type="term" value="F:endonuclease activity"/>
    <property type="evidence" value="ECO:0007669"/>
    <property type="project" value="InterPro"/>
</dbReference>
<dbReference type="AlphaFoldDB" id="A0A7J5E4B1"/>
<comment type="similarity">
    <text evidence="1">Belongs to the Rv1128c/1148c/1588c/1702c/1945/3466 family.</text>
</comment>
<evidence type="ECO:0000313" key="4">
    <source>
        <dbReference type="Proteomes" id="UP000449906"/>
    </source>
</evidence>
<name>A0A7J5E4B1_NOCSI</name>
<dbReference type="Pfam" id="PF02720">
    <property type="entry name" value="DUF222"/>
    <property type="match status" value="1"/>
</dbReference>
<dbReference type="InterPro" id="IPR003615">
    <property type="entry name" value="HNH_nuc"/>
</dbReference>
<organism evidence="3 4">
    <name type="scientific">Nocardioides simplex</name>
    <name type="common">Arthrobacter simplex</name>
    <dbReference type="NCBI Taxonomy" id="2045"/>
    <lineage>
        <taxon>Bacteria</taxon>
        <taxon>Bacillati</taxon>
        <taxon>Actinomycetota</taxon>
        <taxon>Actinomycetes</taxon>
        <taxon>Propionibacteriales</taxon>
        <taxon>Nocardioidaceae</taxon>
        <taxon>Pimelobacter</taxon>
    </lineage>
</organism>
<reference evidence="3 4" key="1">
    <citation type="submission" date="2019-09" db="EMBL/GenBank/DDBJ databases">
        <title>Pimelobacter sp. isolated from Paulinella.</title>
        <authorList>
            <person name="Jeong S.E."/>
        </authorList>
    </citation>
    <scope>NUCLEOTIDE SEQUENCE [LARGE SCALE GENOMIC DNA]</scope>
    <source>
        <strain evidence="3 4">Pch-N</strain>
    </source>
</reference>
<dbReference type="GO" id="GO:0008270">
    <property type="term" value="F:zinc ion binding"/>
    <property type="evidence" value="ECO:0007669"/>
    <property type="project" value="InterPro"/>
</dbReference>
<feature type="domain" description="HNH nuclease" evidence="2">
    <location>
        <begin position="371"/>
        <end position="423"/>
    </location>
</feature>
<evidence type="ECO:0000259" key="2">
    <source>
        <dbReference type="SMART" id="SM00507"/>
    </source>
</evidence>
<gene>
    <name evidence="3" type="ORF">F9L07_14995</name>
</gene>